<dbReference type="InterPro" id="IPR045886">
    <property type="entry name" value="ThiF/MoeB/HesA"/>
</dbReference>
<keyword evidence="2" id="KW-0548">Nucleotidyltransferase</keyword>
<dbReference type="GO" id="GO:0016779">
    <property type="term" value="F:nucleotidyltransferase activity"/>
    <property type="evidence" value="ECO:0007669"/>
    <property type="project" value="UniProtKB-KW"/>
</dbReference>
<dbReference type="Gene3D" id="3.40.50.720">
    <property type="entry name" value="NAD(P)-binding Rossmann-like Domain"/>
    <property type="match status" value="1"/>
</dbReference>
<dbReference type="PANTHER" id="PTHR43267">
    <property type="entry name" value="TRNA THREONYLCARBAMOYLADENOSINE DEHYDRATASE"/>
    <property type="match status" value="1"/>
</dbReference>
<sequence>MLPTQLKQRTKLIELISTYLTSKGYCHSLFPCPTSAIHLSTISPDTFKPVFIDTWHGELNIPLPNDEIAKVDIIIQIIDWNFISLPEVYIKGPLCSELQQLIGLAHFLPMPFYNPLATEEESSQYYIKCCYSLHNEISLPRTNPIAIFEWILEQCIKLFNESLVDVSSRDEDIRRDLNIMWAQLSDILHFSEIDFNYAKRTELDNLFEKINNNLKKSGINQLPDELTEEENNLLQHFNIYVLSAYSYVHLIESSTIKYESFISFVPWKIKEKDTFQKIKTLFLVLNSPSSNKPLPSLAIFSRRIFDYQANVHESKNHIVSQDVPILRLIDLIFWLRVWQRSSLKLWKDLFYELFRQSDTCAKREFYCCLLIDGIPLSFCLVLPKPLKEFSSYKALSKEINLLGVTSDLENIQSSSLLAQIGLVPTSTINTTAEFIFNRNIKAMEQENLSCRTIVVVGTGAIGGYLAHNLARLGAGSETGELILIDPDNLSEDNIGRHFLGKNYIGRPKVEALKDQLQNDLPQLNIKTFKNSIEQFIGTKVNGFDLTEADIIFDATAKPSIGELLSEWRLNLDYPQPCLIHLWIRDNGECVQGLLSEPNRKDSASNFACRSCLQNAGSVFLEQYDALKNNTPTHAYAACSDFTPYSVSASMSAAALGTDIVLDYVNGILSPRYRTRYSERWQGSKIISNDAPKASDCPCCSMPQ</sequence>
<dbReference type="GO" id="GO:0061504">
    <property type="term" value="P:cyclic threonylcarbamoyladenosine biosynthetic process"/>
    <property type="evidence" value="ECO:0007669"/>
    <property type="project" value="TreeGrafter"/>
</dbReference>
<proteinExistence type="predicted"/>
<dbReference type="InterPro" id="IPR000594">
    <property type="entry name" value="ThiF_NAD_FAD-bd"/>
</dbReference>
<dbReference type="AlphaFoldDB" id="A0AAE9M7U1"/>
<keyword evidence="2" id="KW-0808">Transferase</keyword>
<feature type="domain" description="THIF-type NAD/FAD binding fold" evidence="1">
    <location>
        <begin position="439"/>
        <end position="564"/>
    </location>
</feature>
<dbReference type="PANTHER" id="PTHR43267:SF1">
    <property type="entry name" value="TRNA THREONYLCARBAMOYLADENOSINE DEHYDRATASE"/>
    <property type="match status" value="1"/>
</dbReference>
<name>A0AAE9M7U1_ACIPI</name>
<evidence type="ECO:0000313" key="3">
    <source>
        <dbReference type="Proteomes" id="UP001055514"/>
    </source>
</evidence>
<reference evidence="2" key="1">
    <citation type="submission" date="2022-04" db="EMBL/GenBank/DDBJ databases">
        <title>Emergence of ST220 Acinetobacter pittii strain in bloodstream infection, which co-producing chromosomal NDM-1 and OXA-820 carbapenemases.</title>
        <authorList>
            <person name="Tian C."/>
            <person name="Xing M."/>
            <person name="Fu L."/>
            <person name="Xia D."/>
        </authorList>
    </citation>
    <scope>NUCLEOTIDE SEQUENCE</scope>
    <source>
        <strain evidence="2">TCM</strain>
    </source>
</reference>
<gene>
    <name evidence="2" type="ORF">MWH18_16240</name>
</gene>
<dbReference type="RefSeq" id="WP_004663623.1">
    <property type="nucleotide sequence ID" value="NZ_CP029610.1"/>
</dbReference>
<dbReference type="GO" id="GO:0061503">
    <property type="term" value="F:tRNA threonylcarbamoyladenosine dehydratase"/>
    <property type="evidence" value="ECO:0007669"/>
    <property type="project" value="TreeGrafter"/>
</dbReference>
<organism evidence="2 3">
    <name type="scientific">Acinetobacter pittii</name>
    <name type="common">Acinetobacter genomosp. 3</name>
    <dbReference type="NCBI Taxonomy" id="48296"/>
    <lineage>
        <taxon>Bacteria</taxon>
        <taxon>Pseudomonadati</taxon>
        <taxon>Pseudomonadota</taxon>
        <taxon>Gammaproteobacteria</taxon>
        <taxon>Moraxellales</taxon>
        <taxon>Moraxellaceae</taxon>
        <taxon>Acinetobacter</taxon>
        <taxon>Acinetobacter calcoaceticus/baumannii complex</taxon>
    </lineage>
</organism>
<dbReference type="CDD" id="cd01483">
    <property type="entry name" value="E1_enzyme_family"/>
    <property type="match status" value="1"/>
</dbReference>
<evidence type="ECO:0000313" key="2">
    <source>
        <dbReference type="EMBL" id="USU93876.1"/>
    </source>
</evidence>
<dbReference type="GeneID" id="92836199"/>
<accession>A0AAE9M7U1</accession>
<evidence type="ECO:0000259" key="1">
    <source>
        <dbReference type="Pfam" id="PF00899"/>
    </source>
</evidence>
<dbReference type="SUPFAM" id="SSF69572">
    <property type="entry name" value="Activating enzymes of the ubiquitin-like proteins"/>
    <property type="match status" value="1"/>
</dbReference>
<dbReference type="GO" id="GO:0008641">
    <property type="term" value="F:ubiquitin-like modifier activating enzyme activity"/>
    <property type="evidence" value="ECO:0007669"/>
    <property type="project" value="InterPro"/>
</dbReference>
<dbReference type="EMBL" id="CP095407">
    <property type="protein sequence ID" value="USU93876.1"/>
    <property type="molecule type" value="Genomic_DNA"/>
</dbReference>
<protein>
    <submittedName>
        <fullName evidence="2">ThiF family adenylyltransferase</fullName>
    </submittedName>
</protein>
<dbReference type="InterPro" id="IPR035985">
    <property type="entry name" value="Ubiquitin-activating_enz"/>
</dbReference>
<dbReference type="Pfam" id="PF00899">
    <property type="entry name" value="ThiF"/>
    <property type="match status" value="1"/>
</dbReference>
<dbReference type="Proteomes" id="UP001055514">
    <property type="component" value="Chromosome"/>
</dbReference>